<dbReference type="GeneID" id="85327808"/>
<comment type="caution">
    <text evidence="1">The sequence shown here is derived from an EMBL/GenBank/DDBJ whole genome shotgun (WGS) entry which is preliminary data.</text>
</comment>
<reference evidence="1" key="1">
    <citation type="submission" date="2023-06" db="EMBL/GenBank/DDBJ databases">
        <title>Genome-scale phylogeny and comparative genomics of the fungal order Sordariales.</title>
        <authorList>
            <consortium name="Lawrence Berkeley National Laboratory"/>
            <person name="Hensen N."/>
            <person name="Bonometti L."/>
            <person name="Westerberg I."/>
            <person name="Brannstrom I.O."/>
            <person name="Guillou S."/>
            <person name="Cros-Aarteil S."/>
            <person name="Calhoun S."/>
            <person name="Haridas S."/>
            <person name="Kuo A."/>
            <person name="Mondo S."/>
            <person name="Pangilinan J."/>
            <person name="Riley R."/>
            <person name="LaButti K."/>
            <person name="Andreopoulos B."/>
            <person name="Lipzen A."/>
            <person name="Chen C."/>
            <person name="Yanf M."/>
            <person name="Daum C."/>
            <person name="Ng V."/>
            <person name="Clum A."/>
            <person name="Steindorff A."/>
            <person name="Ohm R."/>
            <person name="Martin F."/>
            <person name="Silar P."/>
            <person name="Natvig D."/>
            <person name="Lalanne C."/>
            <person name="Gautier V."/>
            <person name="Ament-velasquez S.L."/>
            <person name="Kruys A."/>
            <person name="Hutchinson M.I."/>
            <person name="Powell A.J."/>
            <person name="Barry K."/>
            <person name="Miller A.N."/>
            <person name="Grigoriev I.V."/>
            <person name="Debuchy R."/>
            <person name="Gladieux P."/>
            <person name="Thoren M.H."/>
            <person name="Johannesson H."/>
        </authorList>
    </citation>
    <scope>NUCLEOTIDE SEQUENCE</scope>
    <source>
        <strain evidence="1">SMH2392-1A</strain>
    </source>
</reference>
<dbReference type="AlphaFoldDB" id="A0AA40BFB6"/>
<keyword evidence="2" id="KW-1185">Reference proteome</keyword>
<evidence type="ECO:0000313" key="1">
    <source>
        <dbReference type="EMBL" id="KAK0733180.1"/>
    </source>
</evidence>
<protein>
    <submittedName>
        <fullName evidence="1">Uncharacterized protein</fullName>
    </submittedName>
</protein>
<proteinExistence type="predicted"/>
<dbReference type="EMBL" id="JAUIRO010000001">
    <property type="protein sequence ID" value="KAK0733180.1"/>
    <property type="molecule type" value="Genomic_DNA"/>
</dbReference>
<dbReference type="RefSeq" id="XP_060302057.1">
    <property type="nucleotide sequence ID" value="XM_060444538.1"/>
</dbReference>
<accession>A0AA40BFB6</accession>
<sequence>MGGKVIALLHSGNGAGAAAILSRQTLFLNTATSEVSFARSTIDPYSIGTLGYIATACLHGLAALREDEREEADVSAAAGPYRLTALHCAEDMFHYSAIAMHPAAFGNPDSVEAARARIQDNAARVVDRLTRSGAMFDRPDAPGE</sequence>
<name>A0AA40BFB6_9PEZI</name>
<evidence type="ECO:0000313" key="2">
    <source>
        <dbReference type="Proteomes" id="UP001172101"/>
    </source>
</evidence>
<gene>
    <name evidence="1" type="ORF">B0T26DRAFT_745255</name>
</gene>
<dbReference type="Proteomes" id="UP001172101">
    <property type="component" value="Unassembled WGS sequence"/>
</dbReference>
<organism evidence="1 2">
    <name type="scientific">Lasiosphaeria miniovina</name>
    <dbReference type="NCBI Taxonomy" id="1954250"/>
    <lineage>
        <taxon>Eukaryota</taxon>
        <taxon>Fungi</taxon>
        <taxon>Dikarya</taxon>
        <taxon>Ascomycota</taxon>
        <taxon>Pezizomycotina</taxon>
        <taxon>Sordariomycetes</taxon>
        <taxon>Sordariomycetidae</taxon>
        <taxon>Sordariales</taxon>
        <taxon>Lasiosphaeriaceae</taxon>
        <taxon>Lasiosphaeria</taxon>
    </lineage>
</organism>